<keyword evidence="8" id="KW-1185">Reference proteome</keyword>
<dbReference type="AlphaFoldDB" id="A0A8J4DQ05"/>
<dbReference type="Proteomes" id="UP000619260">
    <property type="component" value="Unassembled WGS sequence"/>
</dbReference>
<dbReference type="NCBIfam" id="TIGR01806">
    <property type="entry name" value="CM_mono2"/>
    <property type="match status" value="1"/>
</dbReference>
<dbReference type="PROSITE" id="PS51168">
    <property type="entry name" value="CHORISMATE_MUT_2"/>
    <property type="match status" value="1"/>
</dbReference>
<feature type="signal peptide" evidence="5">
    <location>
        <begin position="1"/>
        <end position="33"/>
    </location>
</feature>
<dbReference type="Gene3D" id="1.20.59.10">
    <property type="entry name" value="Chorismate mutase"/>
    <property type="match status" value="1"/>
</dbReference>
<dbReference type="EC" id="5.4.99.5" evidence="2"/>
<evidence type="ECO:0000256" key="3">
    <source>
        <dbReference type="ARBA" id="ARBA00022729"/>
    </source>
</evidence>
<evidence type="ECO:0000259" key="6">
    <source>
        <dbReference type="PROSITE" id="PS51168"/>
    </source>
</evidence>
<reference evidence="7" key="1">
    <citation type="submission" date="2021-01" db="EMBL/GenBank/DDBJ databases">
        <title>Whole genome shotgun sequence of Virgisporangium aliadipatigenens NBRC 105644.</title>
        <authorList>
            <person name="Komaki H."/>
            <person name="Tamura T."/>
        </authorList>
    </citation>
    <scope>NUCLEOTIDE SEQUENCE</scope>
    <source>
        <strain evidence="7">NBRC 105644</strain>
    </source>
</reference>
<organism evidence="7 8">
    <name type="scientific">Virgisporangium aliadipatigenens</name>
    <dbReference type="NCBI Taxonomy" id="741659"/>
    <lineage>
        <taxon>Bacteria</taxon>
        <taxon>Bacillati</taxon>
        <taxon>Actinomycetota</taxon>
        <taxon>Actinomycetes</taxon>
        <taxon>Micromonosporales</taxon>
        <taxon>Micromonosporaceae</taxon>
        <taxon>Virgisporangium</taxon>
    </lineage>
</organism>
<protein>
    <recommendedName>
        <fullName evidence="2">chorismate mutase</fullName>
        <ecNumber evidence="2">5.4.99.5</ecNumber>
    </recommendedName>
</protein>
<sequence>MSVNRLGSRTLRVGLCCLVIVGALAGGAAPAAAQPRQATSHGGLTALVGLSAERILVADKVAAAKFGTTSPIEDPAREQVVLDQAASLAAAAGLDVEETVAFFRAQIESSKLVQRGLFDLWTAHPELAPTERPDLATEVRPILDRITGQFIAELSATERLRGRTVRCHVSLVAAERSADRRYHLDRLHERALWGAIEPVCTD</sequence>
<comment type="pathway">
    <text evidence="1">Metabolic intermediate biosynthesis; prephenate biosynthesis; prephenate from chorismate: step 1/1.</text>
</comment>
<comment type="caution">
    <text evidence="7">The sequence shown here is derived from an EMBL/GenBank/DDBJ whole genome shotgun (WGS) entry which is preliminary data.</text>
</comment>
<evidence type="ECO:0000256" key="5">
    <source>
        <dbReference type="SAM" id="SignalP"/>
    </source>
</evidence>
<keyword evidence="4" id="KW-0413">Isomerase</keyword>
<feature type="chain" id="PRO_5035309020" description="chorismate mutase" evidence="5">
    <location>
        <begin position="34"/>
        <end position="202"/>
    </location>
</feature>
<dbReference type="SMART" id="SM00830">
    <property type="entry name" value="CM_2"/>
    <property type="match status" value="1"/>
</dbReference>
<name>A0A8J4DQ05_9ACTN</name>
<dbReference type="UniPathway" id="UPA00120">
    <property type="reaction ID" value="UER00203"/>
</dbReference>
<dbReference type="InterPro" id="IPR051331">
    <property type="entry name" value="Chorismate_mutase-related"/>
</dbReference>
<dbReference type="GO" id="GO:0004106">
    <property type="term" value="F:chorismate mutase activity"/>
    <property type="evidence" value="ECO:0007669"/>
    <property type="project" value="UniProtKB-EC"/>
</dbReference>
<evidence type="ECO:0000313" key="8">
    <source>
        <dbReference type="Proteomes" id="UP000619260"/>
    </source>
</evidence>
<dbReference type="EMBL" id="BOPF01000006">
    <property type="protein sequence ID" value="GIJ45208.1"/>
    <property type="molecule type" value="Genomic_DNA"/>
</dbReference>
<dbReference type="InterPro" id="IPR008240">
    <property type="entry name" value="Chorismate_mutase_periplasmic"/>
</dbReference>
<accession>A0A8J4DQ05</accession>
<evidence type="ECO:0000256" key="2">
    <source>
        <dbReference type="ARBA" id="ARBA00012404"/>
    </source>
</evidence>
<dbReference type="Pfam" id="PF01817">
    <property type="entry name" value="CM_2"/>
    <property type="match status" value="1"/>
</dbReference>
<proteinExistence type="predicted"/>
<dbReference type="InterPro" id="IPR036263">
    <property type="entry name" value="Chorismate_II_sf"/>
</dbReference>
<keyword evidence="3 5" id="KW-0732">Signal</keyword>
<dbReference type="InterPro" id="IPR002701">
    <property type="entry name" value="CM_II_prokaryot"/>
</dbReference>
<dbReference type="PANTHER" id="PTHR38041">
    <property type="entry name" value="CHORISMATE MUTASE"/>
    <property type="match status" value="1"/>
</dbReference>
<dbReference type="GO" id="GO:0046417">
    <property type="term" value="P:chorismate metabolic process"/>
    <property type="evidence" value="ECO:0007669"/>
    <property type="project" value="InterPro"/>
</dbReference>
<evidence type="ECO:0000256" key="4">
    <source>
        <dbReference type="ARBA" id="ARBA00023235"/>
    </source>
</evidence>
<dbReference type="SUPFAM" id="SSF48600">
    <property type="entry name" value="Chorismate mutase II"/>
    <property type="match status" value="1"/>
</dbReference>
<evidence type="ECO:0000313" key="7">
    <source>
        <dbReference type="EMBL" id="GIJ45208.1"/>
    </source>
</evidence>
<dbReference type="InterPro" id="IPR036979">
    <property type="entry name" value="CM_dom_sf"/>
</dbReference>
<feature type="domain" description="Chorismate mutase" evidence="6">
    <location>
        <begin position="26"/>
        <end position="118"/>
    </location>
</feature>
<dbReference type="PANTHER" id="PTHR38041:SF2">
    <property type="entry name" value="SECRETED CHORISMATE MUTASE"/>
    <property type="match status" value="1"/>
</dbReference>
<evidence type="ECO:0000256" key="1">
    <source>
        <dbReference type="ARBA" id="ARBA00004817"/>
    </source>
</evidence>
<dbReference type="GO" id="GO:0009697">
    <property type="term" value="P:salicylic acid biosynthetic process"/>
    <property type="evidence" value="ECO:0007669"/>
    <property type="project" value="TreeGrafter"/>
</dbReference>
<gene>
    <name evidence="7" type="ORF">Val02_20940</name>
</gene>